<dbReference type="InterPro" id="IPR037278">
    <property type="entry name" value="ARFGAP/RecO"/>
</dbReference>
<dbReference type="PANTHER" id="PTHR46085">
    <property type="entry name" value="ARFGAP/RECO-RELATED"/>
    <property type="match status" value="1"/>
</dbReference>
<keyword evidence="1" id="KW-0479">Metal-binding</keyword>
<feature type="domain" description="Arf-GAP" evidence="3">
    <location>
        <begin position="45"/>
        <end position="163"/>
    </location>
</feature>
<protein>
    <recommendedName>
        <fullName evidence="3">Arf-GAP domain-containing protein</fullName>
    </recommendedName>
</protein>
<proteinExistence type="predicted"/>
<evidence type="ECO:0000256" key="1">
    <source>
        <dbReference type="PROSITE-ProRule" id="PRU00288"/>
    </source>
</evidence>
<sequence>MLEHDNYSTSESTGSTDVIVFDSTSVVQLRLGYMANRVKEDEKNERTIRGLLKLQENRRCINCNSLGPQYVCTNFWTFVCTTCSGIHREFTHRVKSISMAKFTSQEVSALQEGGNQRAKEIYFKELDPQRHSFPDSSNVMRLRDFIKHVYVDRRYSGDKNFDKPPRVKSGEKEDFYETRRTDTYQGGSRSPPYEDRRYNERSSPGGRNFDERRSPGSDHENRQFGDFRKSPARSEVVNDWRREDRFGNGKRVEDGRLSDGDSKIGGRSPEQPNDLDASSPPMVRPVRDILGENVSPLRVIEPPKSSGTSKVADSSVHKQRTASSSSLGSISENVVETKLEPSGSLIDFDAEPEPITSAVPQPPQSSAPQSVSDNNWASFDVAPQAPPAPANVGTLESVLSQLSVSGSVPGVSGSHAATGAVPTASVGNMTMSPTGFDPSFRSGGNTHMPPPFSGGAPSAAPGAGLSTFPPSGQWSNMQSQTHSLFSGGNSQPAGQQFQPSTDRTINHVPWNASHNSQGPLSNPAAQAPQDFSAPAQAIASGVPQTSSPEVKPSGRKELPADLFTLNYSSYPAPVPGWHTVGPRPMVYAMPYNSAMSMPSFPQSSTSTNPFDLSSEQSQFPSMAPLQNALPSGQPASNLIRTPGYGNPTSTWIPHQAPSNLSQLPPQGPYPSTMPSRPPYMGQHVASNAQPHRHPGFVNYGNEGAANVYTDMGQQTGGRFSAPATPNPFSSTGGNPFG</sequence>
<feature type="compositionally biased region" description="Basic and acidic residues" evidence="2">
    <location>
        <begin position="157"/>
        <end position="182"/>
    </location>
</feature>
<evidence type="ECO:0000256" key="2">
    <source>
        <dbReference type="SAM" id="MobiDB-lite"/>
    </source>
</evidence>
<keyword evidence="1" id="KW-0862">Zinc</keyword>
<name>A0ABP0Z1J2_9ROSI</name>
<feature type="compositionally biased region" description="Low complexity" evidence="2">
    <location>
        <begin position="453"/>
        <end position="464"/>
    </location>
</feature>
<dbReference type="SMART" id="SM00105">
    <property type="entry name" value="ArfGap"/>
    <property type="match status" value="1"/>
</dbReference>
<dbReference type="PROSITE" id="PS50115">
    <property type="entry name" value="ARFGAP"/>
    <property type="match status" value="1"/>
</dbReference>
<dbReference type="EMBL" id="OZ021741">
    <property type="protein sequence ID" value="CAK9326627.1"/>
    <property type="molecule type" value="Genomic_DNA"/>
</dbReference>
<dbReference type="Proteomes" id="UP001642487">
    <property type="component" value="Chromosome 7"/>
</dbReference>
<dbReference type="Pfam" id="PF01412">
    <property type="entry name" value="ArfGap"/>
    <property type="match status" value="1"/>
</dbReference>
<feature type="region of interest" description="Disordered" evidence="2">
    <location>
        <begin position="423"/>
        <end position="528"/>
    </location>
</feature>
<feature type="region of interest" description="Disordered" evidence="2">
    <location>
        <begin position="714"/>
        <end position="737"/>
    </location>
</feature>
<keyword evidence="5" id="KW-1185">Reference proteome</keyword>
<accession>A0ABP0Z1J2</accession>
<evidence type="ECO:0000313" key="5">
    <source>
        <dbReference type="Proteomes" id="UP001642487"/>
    </source>
</evidence>
<dbReference type="PRINTS" id="PR00405">
    <property type="entry name" value="REVINTRACTNG"/>
</dbReference>
<dbReference type="SUPFAM" id="SSF57863">
    <property type="entry name" value="ArfGap/RecO-like zinc finger"/>
    <property type="match status" value="1"/>
</dbReference>
<feature type="region of interest" description="Disordered" evidence="2">
    <location>
        <begin position="157"/>
        <end position="388"/>
    </location>
</feature>
<dbReference type="Gene3D" id="1.10.220.150">
    <property type="entry name" value="Arf GTPase activating protein"/>
    <property type="match status" value="1"/>
</dbReference>
<organism evidence="4 5">
    <name type="scientific">Citrullus colocynthis</name>
    <name type="common">colocynth</name>
    <dbReference type="NCBI Taxonomy" id="252529"/>
    <lineage>
        <taxon>Eukaryota</taxon>
        <taxon>Viridiplantae</taxon>
        <taxon>Streptophyta</taxon>
        <taxon>Embryophyta</taxon>
        <taxon>Tracheophyta</taxon>
        <taxon>Spermatophyta</taxon>
        <taxon>Magnoliopsida</taxon>
        <taxon>eudicotyledons</taxon>
        <taxon>Gunneridae</taxon>
        <taxon>Pentapetalae</taxon>
        <taxon>rosids</taxon>
        <taxon>fabids</taxon>
        <taxon>Cucurbitales</taxon>
        <taxon>Cucurbitaceae</taxon>
        <taxon>Benincaseae</taxon>
        <taxon>Citrullus</taxon>
    </lineage>
</organism>
<reference evidence="4 5" key="1">
    <citation type="submission" date="2024-03" db="EMBL/GenBank/DDBJ databases">
        <authorList>
            <person name="Gkanogiannis A."/>
            <person name="Becerra Lopez-Lavalle L."/>
        </authorList>
    </citation>
    <scope>NUCLEOTIDE SEQUENCE [LARGE SCALE GENOMIC DNA]</scope>
</reference>
<keyword evidence="1" id="KW-0863">Zinc-finger</keyword>
<feature type="compositionally biased region" description="Basic and acidic residues" evidence="2">
    <location>
        <begin position="236"/>
        <end position="264"/>
    </location>
</feature>
<dbReference type="InterPro" id="IPR001164">
    <property type="entry name" value="ArfGAP_dom"/>
</dbReference>
<evidence type="ECO:0000259" key="3">
    <source>
        <dbReference type="PROSITE" id="PS50115"/>
    </source>
</evidence>
<feature type="compositionally biased region" description="Polar residues" evidence="2">
    <location>
        <begin position="468"/>
        <end position="503"/>
    </location>
</feature>
<feature type="compositionally biased region" description="Polar residues" evidence="2">
    <location>
        <begin position="726"/>
        <end position="737"/>
    </location>
</feature>
<dbReference type="CDD" id="cd08838">
    <property type="entry name" value="ArfGap_AGFG"/>
    <property type="match status" value="1"/>
</dbReference>
<feature type="compositionally biased region" description="Polar residues" evidence="2">
    <location>
        <begin position="512"/>
        <end position="524"/>
    </location>
</feature>
<evidence type="ECO:0000313" key="4">
    <source>
        <dbReference type="EMBL" id="CAK9326627.1"/>
    </source>
</evidence>
<feature type="compositionally biased region" description="Polar residues" evidence="2">
    <location>
        <begin position="321"/>
        <end position="334"/>
    </location>
</feature>
<dbReference type="PANTHER" id="PTHR46085:SF3">
    <property type="entry name" value="ARF GTPASE ACTIVATING PROTEIN"/>
    <property type="match status" value="1"/>
</dbReference>
<feature type="compositionally biased region" description="Basic and acidic residues" evidence="2">
    <location>
        <begin position="208"/>
        <end position="229"/>
    </location>
</feature>
<dbReference type="InterPro" id="IPR038508">
    <property type="entry name" value="ArfGAP_dom_sf"/>
</dbReference>
<gene>
    <name evidence="4" type="ORF">CITCOLO1_LOCUS18981</name>
</gene>
<dbReference type="InterPro" id="IPR044820">
    <property type="entry name" value="AGD14-like"/>
</dbReference>